<evidence type="ECO:0000256" key="2">
    <source>
        <dbReference type="PROSITE-ProRule" id="PRU00335"/>
    </source>
</evidence>
<dbReference type="Gene3D" id="1.10.357.10">
    <property type="entry name" value="Tetracycline Repressor, domain 2"/>
    <property type="match status" value="1"/>
</dbReference>
<name>A0ABV3XJ37_9ACTN</name>
<evidence type="ECO:0000256" key="1">
    <source>
        <dbReference type="ARBA" id="ARBA00023125"/>
    </source>
</evidence>
<reference evidence="4 5" key="1">
    <citation type="submission" date="2024-06" db="EMBL/GenBank/DDBJ databases">
        <title>Draft genome sequence of Geodermatophilus badlandi, a novel member of the Geodermatophilaceae isolated from badland sedimentary rocks in the Red desert, Wyoming, USA.</title>
        <authorList>
            <person name="Ben Tekaya S."/>
            <person name="Nouioui I."/>
            <person name="Flores G.M."/>
            <person name="Shaal M.N."/>
            <person name="Bredoire F."/>
            <person name="Basile F."/>
            <person name="Van Diepen L."/>
            <person name="Ward N.L."/>
        </authorList>
    </citation>
    <scope>NUCLEOTIDE SEQUENCE [LARGE SCALE GENOMIC DNA]</scope>
    <source>
        <strain evidence="4 5">WL48A</strain>
    </source>
</reference>
<protein>
    <submittedName>
        <fullName evidence="4">TetR/AcrR family transcriptional regulator</fullName>
    </submittedName>
</protein>
<dbReference type="InterPro" id="IPR001647">
    <property type="entry name" value="HTH_TetR"/>
</dbReference>
<accession>A0ABV3XJ37</accession>
<organism evidence="4 5">
    <name type="scientific">Geodermatophilus maliterrae</name>
    <dbReference type="NCBI Taxonomy" id="3162531"/>
    <lineage>
        <taxon>Bacteria</taxon>
        <taxon>Bacillati</taxon>
        <taxon>Actinomycetota</taxon>
        <taxon>Actinomycetes</taxon>
        <taxon>Geodermatophilales</taxon>
        <taxon>Geodermatophilaceae</taxon>
        <taxon>Geodermatophilus</taxon>
    </lineage>
</organism>
<evidence type="ECO:0000313" key="4">
    <source>
        <dbReference type="EMBL" id="MEX5720609.1"/>
    </source>
</evidence>
<dbReference type="Proteomes" id="UP001560045">
    <property type="component" value="Unassembled WGS sequence"/>
</dbReference>
<evidence type="ECO:0000259" key="3">
    <source>
        <dbReference type="PROSITE" id="PS50977"/>
    </source>
</evidence>
<dbReference type="PROSITE" id="PS50977">
    <property type="entry name" value="HTH_TETR_2"/>
    <property type="match status" value="1"/>
</dbReference>
<proteinExistence type="predicted"/>
<dbReference type="SUPFAM" id="SSF46689">
    <property type="entry name" value="Homeodomain-like"/>
    <property type="match status" value="1"/>
</dbReference>
<feature type="DNA-binding region" description="H-T-H motif" evidence="2">
    <location>
        <begin position="29"/>
        <end position="48"/>
    </location>
</feature>
<comment type="caution">
    <text evidence="4">The sequence shown here is derived from an EMBL/GenBank/DDBJ whole genome shotgun (WGS) entry which is preliminary data.</text>
</comment>
<keyword evidence="5" id="KW-1185">Reference proteome</keyword>
<dbReference type="EMBL" id="JBFNXQ010000078">
    <property type="protein sequence ID" value="MEX5720609.1"/>
    <property type="molecule type" value="Genomic_DNA"/>
</dbReference>
<feature type="domain" description="HTH tetR-type" evidence="3">
    <location>
        <begin position="6"/>
        <end position="66"/>
    </location>
</feature>
<dbReference type="RefSeq" id="WP_369209430.1">
    <property type="nucleotide sequence ID" value="NZ_JBFNXQ010000078.1"/>
</dbReference>
<dbReference type="InterPro" id="IPR009057">
    <property type="entry name" value="Homeodomain-like_sf"/>
</dbReference>
<sequence length="197" mass="20525">MPRRNPARRAALADAAIGLLAAEGIHGLTHRAVEGAAGLPTGTAANYFSSREELLVAAAERAVSLHLADVERIDRAVDVGSSSNPLAELITVSLQEAVTASRERYLAIFELQLEARRRPVLAATLARLGSVASAITADEHRTLGLSVPPDAIPTLVTLYGGVLFTLVTGPGGVERDAIRRLAHAIVRGAVDAHPGGP</sequence>
<evidence type="ECO:0000313" key="5">
    <source>
        <dbReference type="Proteomes" id="UP001560045"/>
    </source>
</evidence>
<keyword evidence="1 2" id="KW-0238">DNA-binding</keyword>
<dbReference type="Pfam" id="PF00440">
    <property type="entry name" value="TetR_N"/>
    <property type="match status" value="1"/>
</dbReference>
<dbReference type="Pfam" id="PF17940">
    <property type="entry name" value="TetR_C_31"/>
    <property type="match status" value="1"/>
</dbReference>
<gene>
    <name evidence="4" type="ORF">ABQ292_19785</name>
</gene>
<dbReference type="InterPro" id="IPR041583">
    <property type="entry name" value="TetR_C_31"/>
</dbReference>